<keyword evidence="1" id="KW-0472">Membrane</keyword>
<dbReference type="Proteomes" id="UP000265816">
    <property type="component" value="Unassembled WGS sequence"/>
</dbReference>
<dbReference type="OrthoDB" id="2870195at2"/>
<protein>
    <submittedName>
        <fullName evidence="2">Uncharacterized protein</fullName>
    </submittedName>
</protein>
<organism evidence="2 3">
    <name type="scientific">Mesobacillus zeae</name>
    <dbReference type="NCBI Taxonomy" id="1917180"/>
    <lineage>
        <taxon>Bacteria</taxon>
        <taxon>Bacillati</taxon>
        <taxon>Bacillota</taxon>
        <taxon>Bacilli</taxon>
        <taxon>Bacillales</taxon>
        <taxon>Bacillaceae</taxon>
        <taxon>Mesobacillus</taxon>
    </lineage>
</organism>
<dbReference type="AlphaFoldDB" id="A0A398BN43"/>
<feature type="transmembrane region" description="Helical" evidence="1">
    <location>
        <begin position="84"/>
        <end position="102"/>
    </location>
</feature>
<reference evidence="2 3" key="1">
    <citation type="submission" date="2018-08" db="EMBL/GenBank/DDBJ databases">
        <title>Bacillus jemisoniae sp. nov., Bacillus chryseoplanitiae sp. nov., Bacillus resnikiae sp. nov., and Bacillus frankliniae sp. nov., isolated from Viking spacecraft and associated surfaces.</title>
        <authorList>
            <person name="Seuylemezian A."/>
            <person name="Vaishampayan P."/>
        </authorList>
    </citation>
    <scope>NUCLEOTIDE SEQUENCE [LARGE SCALE GENOMIC DNA]</scope>
    <source>
        <strain evidence="2 3">JJ-247</strain>
    </source>
</reference>
<accession>A0A398BN43</accession>
<comment type="caution">
    <text evidence="2">The sequence shown here is derived from an EMBL/GenBank/DDBJ whole genome shotgun (WGS) entry which is preliminary data.</text>
</comment>
<keyword evidence="3" id="KW-1185">Reference proteome</keyword>
<keyword evidence="1" id="KW-0812">Transmembrane</keyword>
<feature type="transmembrane region" description="Helical" evidence="1">
    <location>
        <begin position="50"/>
        <end position="72"/>
    </location>
</feature>
<evidence type="ECO:0000313" key="3">
    <source>
        <dbReference type="Proteomes" id="UP000265816"/>
    </source>
</evidence>
<gene>
    <name evidence="2" type="ORF">D1970_00545</name>
</gene>
<evidence type="ECO:0000256" key="1">
    <source>
        <dbReference type="SAM" id="Phobius"/>
    </source>
</evidence>
<name>A0A398BN43_9BACI</name>
<proteinExistence type="predicted"/>
<keyword evidence="1" id="KW-1133">Transmembrane helix</keyword>
<evidence type="ECO:0000313" key="2">
    <source>
        <dbReference type="EMBL" id="RID88773.1"/>
    </source>
</evidence>
<sequence length="225" mass="25125">MTKVSYNVLGAAIFSLGLLMLIQLPGDPKTFGDHLFTGTAIENLLSQKNIPFAPIFAAILQAAGILLFAIWLKQEKQEYYKIYQKFELLIIGILLLGASPIINHTIETTAKTYSFSGKDGVQAVEYIKEKSSCHSVDDSHTVQCHITLKNYQHHAQKLAISFYKEESRGKLTDSLAHVSLIQREEKRVPLTFSTKELDTQQLKQLSSGTVPDLALHNLKKIEKGP</sequence>
<dbReference type="EMBL" id="QWVT01000002">
    <property type="protein sequence ID" value="RID88773.1"/>
    <property type="molecule type" value="Genomic_DNA"/>
</dbReference>
<dbReference type="RefSeq" id="WP_119110936.1">
    <property type="nucleotide sequence ID" value="NZ_CBCSEO010000004.1"/>
</dbReference>